<reference evidence="1" key="1">
    <citation type="journal article" date="2014" name="Front. Microbiol.">
        <title>High frequency of phylogenetically diverse reductive dehalogenase-homologous genes in deep subseafloor sedimentary metagenomes.</title>
        <authorList>
            <person name="Kawai M."/>
            <person name="Futagami T."/>
            <person name="Toyoda A."/>
            <person name="Takaki Y."/>
            <person name="Nishi S."/>
            <person name="Hori S."/>
            <person name="Arai W."/>
            <person name="Tsubouchi T."/>
            <person name="Morono Y."/>
            <person name="Uchiyama I."/>
            <person name="Ito T."/>
            <person name="Fujiyama A."/>
            <person name="Inagaki F."/>
            <person name="Takami H."/>
        </authorList>
    </citation>
    <scope>NUCLEOTIDE SEQUENCE</scope>
    <source>
        <strain evidence="1">Expedition CK06-06</strain>
    </source>
</reference>
<sequence>IATPHNAGFVERTKHSDRAIEIIAENIQRIAEGKTPINLVDKEHQY</sequence>
<evidence type="ECO:0000313" key="1">
    <source>
        <dbReference type="EMBL" id="GAG76426.1"/>
    </source>
</evidence>
<comment type="caution">
    <text evidence="1">The sequence shown here is derived from an EMBL/GenBank/DDBJ whole genome shotgun (WGS) entry which is preliminary data.</text>
</comment>
<proteinExistence type="predicted"/>
<organism evidence="1">
    <name type="scientific">marine sediment metagenome</name>
    <dbReference type="NCBI Taxonomy" id="412755"/>
    <lineage>
        <taxon>unclassified sequences</taxon>
        <taxon>metagenomes</taxon>
        <taxon>ecological metagenomes</taxon>
    </lineage>
</organism>
<accession>X1BW98</accession>
<name>X1BW98_9ZZZZ</name>
<dbReference type="AlphaFoldDB" id="X1BW98"/>
<gene>
    <name evidence="1" type="ORF">S01H4_27370</name>
</gene>
<feature type="non-terminal residue" evidence="1">
    <location>
        <position position="1"/>
    </location>
</feature>
<dbReference type="EMBL" id="BART01013367">
    <property type="protein sequence ID" value="GAG76426.1"/>
    <property type="molecule type" value="Genomic_DNA"/>
</dbReference>
<evidence type="ECO:0008006" key="2">
    <source>
        <dbReference type="Google" id="ProtNLM"/>
    </source>
</evidence>
<protein>
    <recommendedName>
        <fullName evidence="2">D-isomer specific 2-hydroxyacid dehydrogenase NAD-binding domain-containing protein</fullName>
    </recommendedName>
</protein>
<dbReference type="Gene3D" id="3.40.50.720">
    <property type="entry name" value="NAD(P)-binding Rossmann-like Domain"/>
    <property type="match status" value="2"/>
</dbReference>